<accession>A0ABQ9JV01</accession>
<dbReference type="Gene3D" id="3.30.160.60">
    <property type="entry name" value="Classic Zinc Finger"/>
    <property type="match status" value="3"/>
</dbReference>
<evidence type="ECO:0000313" key="8">
    <source>
        <dbReference type="Proteomes" id="UP001162164"/>
    </source>
</evidence>
<dbReference type="PANTHER" id="PTHR24403:SF67">
    <property type="entry name" value="FI01116P-RELATED"/>
    <property type="match status" value="1"/>
</dbReference>
<sequence length="296" mass="35165">MYSKYYFTMDTESANRIDKDCRRTGNGNLMFATHVMDSVTCVSCVETLANYIKFAITCEDTEKKINFYCKIQRNKAVIKLSNVLTFLGEEIWNNHGNIKKEGTLDNLEYSFEGHDVKDEIELYQTRQKHHLTRHLLGHKDISEVQMFKCEMCQFQTKHRDHLNRHLLGHKDISEVQMFQCKMCEFQTRHRGSLKIHLLTHKDISEVELFKCEKCQFQTRYNRSLKSHLLSHKDISEVPVFKCDMCEYQTKYKKNLKTHFLVHKDISKVQIFKCEICEYQTKYRGNLKSHLLSHKDA</sequence>
<comment type="caution">
    <text evidence="7">The sequence shown here is derived from an EMBL/GenBank/DDBJ whole genome shotgun (WGS) entry which is preliminary data.</text>
</comment>
<keyword evidence="8" id="KW-1185">Reference proteome</keyword>
<name>A0ABQ9JV01_9CUCU</name>
<evidence type="ECO:0000256" key="3">
    <source>
        <dbReference type="ARBA" id="ARBA00022771"/>
    </source>
</evidence>
<dbReference type="PANTHER" id="PTHR24403">
    <property type="entry name" value="ZINC FINGER PROTEIN"/>
    <property type="match status" value="1"/>
</dbReference>
<evidence type="ECO:0000313" key="7">
    <source>
        <dbReference type="EMBL" id="KAJ8981110.1"/>
    </source>
</evidence>
<proteinExistence type="predicted"/>
<dbReference type="EMBL" id="JAPWTJ010000201">
    <property type="protein sequence ID" value="KAJ8981110.1"/>
    <property type="molecule type" value="Genomic_DNA"/>
</dbReference>
<evidence type="ECO:0000256" key="5">
    <source>
        <dbReference type="PROSITE-ProRule" id="PRU00042"/>
    </source>
</evidence>
<evidence type="ECO:0000256" key="2">
    <source>
        <dbReference type="ARBA" id="ARBA00022737"/>
    </source>
</evidence>
<reference evidence="7" key="1">
    <citation type="journal article" date="2023" name="Insect Mol. Biol.">
        <title>Genome sequencing provides insights into the evolution of gene families encoding plant cell wall-degrading enzymes in longhorned beetles.</title>
        <authorList>
            <person name="Shin N.R."/>
            <person name="Okamura Y."/>
            <person name="Kirsch R."/>
            <person name="Pauchet Y."/>
        </authorList>
    </citation>
    <scope>NUCLEOTIDE SEQUENCE</scope>
    <source>
        <strain evidence="7">MMC_N1</strain>
    </source>
</reference>
<organism evidence="7 8">
    <name type="scientific">Molorchus minor</name>
    <dbReference type="NCBI Taxonomy" id="1323400"/>
    <lineage>
        <taxon>Eukaryota</taxon>
        <taxon>Metazoa</taxon>
        <taxon>Ecdysozoa</taxon>
        <taxon>Arthropoda</taxon>
        <taxon>Hexapoda</taxon>
        <taxon>Insecta</taxon>
        <taxon>Pterygota</taxon>
        <taxon>Neoptera</taxon>
        <taxon>Endopterygota</taxon>
        <taxon>Coleoptera</taxon>
        <taxon>Polyphaga</taxon>
        <taxon>Cucujiformia</taxon>
        <taxon>Chrysomeloidea</taxon>
        <taxon>Cerambycidae</taxon>
        <taxon>Lamiinae</taxon>
        <taxon>Monochamini</taxon>
        <taxon>Molorchus</taxon>
    </lineage>
</organism>
<dbReference type="InterPro" id="IPR013087">
    <property type="entry name" value="Znf_C2H2_type"/>
</dbReference>
<protein>
    <recommendedName>
        <fullName evidence="6">C2H2-type domain-containing protein</fullName>
    </recommendedName>
</protein>
<keyword evidence="2" id="KW-0677">Repeat</keyword>
<dbReference type="PROSITE" id="PS50157">
    <property type="entry name" value="ZINC_FINGER_C2H2_2"/>
    <property type="match status" value="1"/>
</dbReference>
<dbReference type="InterPro" id="IPR036236">
    <property type="entry name" value="Znf_C2H2_sf"/>
</dbReference>
<dbReference type="Proteomes" id="UP001162164">
    <property type="component" value="Unassembled WGS sequence"/>
</dbReference>
<keyword evidence="3 5" id="KW-0863">Zinc-finger</keyword>
<dbReference type="InterPro" id="IPR050688">
    <property type="entry name" value="Zinc_finger/UBP_domain"/>
</dbReference>
<evidence type="ECO:0000256" key="1">
    <source>
        <dbReference type="ARBA" id="ARBA00022723"/>
    </source>
</evidence>
<evidence type="ECO:0000256" key="4">
    <source>
        <dbReference type="ARBA" id="ARBA00022833"/>
    </source>
</evidence>
<gene>
    <name evidence="7" type="ORF">NQ317_007885</name>
</gene>
<feature type="domain" description="C2H2-type" evidence="6">
    <location>
        <begin position="271"/>
        <end position="296"/>
    </location>
</feature>
<keyword evidence="4" id="KW-0862">Zinc</keyword>
<keyword evidence="1" id="KW-0479">Metal-binding</keyword>
<dbReference type="SMART" id="SM00355">
    <property type="entry name" value="ZnF_C2H2"/>
    <property type="match status" value="5"/>
</dbReference>
<evidence type="ECO:0000259" key="6">
    <source>
        <dbReference type="PROSITE" id="PS50157"/>
    </source>
</evidence>
<dbReference type="SUPFAM" id="SSF57667">
    <property type="entry name" value="beta-beta-alpha zinc fingers"/>
    <property type="match status" value="2"/>
</dbReference>